<evidence type="ECO:0000256" key="1">
    <source>
        <dbReference type="SAM" id="SignalP"/>
    </source>
</evidence>
<dbReference type="Gene3D" id="3.10.450.710">
    <property type="entry name" value="Tgt2/MlaC"/>
    <property type="match status" value="1"/>
</dbReference>
<organism evidence="2 3">
    <name type="scientific">Salinimonas marina</name>
    <dbReference type="NCBI Taxonomy" id="2785918"/>
    <lineage>
        <taxon>Bacteria</taxon>
        <taxon>Pseudomonadati</taxon>
        <taxon>Pseudomonadota</taxon>
        <taxon>Gammaproteobacteria</taxon>
        <taxon>Alteromonadales</taxon>
        <taxon>Alteromonadaceae</taxon>
        <taxon>Alteromonas/Salinimonas group</taxon>
        <taxon>Salinimonas</taxon>
    </lineage>
</organism>
<dbReference type="InterPro" id="IPR042245">
    <property type="entry name" value="Tgt2/MlaC_sf"/>
</dbReference>
<sequence length="219" mass="25159">MKKLIALIGMATMLIAGSVNAQEVNEENPYKMIEQVANQTFDRIKNNQSSLKDNPEQLRTIMKEELLPYTDYQFAAFKVLGKHAASVPREKLSTFVQVFREYLITTYAVAMSYYDNQEVVFEPASDVGDSTYVVVRAIIKDPNRPEIKVAFKVRKSNKTNEWKAFDMVAEGISMLDSKRSEFESIIRQQSIDKVIELMREKIDNPLEMKKEMDEKQGPA</sequence>
<dbReference type="InterPro" id="IPR008869">
    <property type="entry name" value="MlaC/ttg2D"/>
</dbReference>
<dbReference type="EMBL" id="CP064795">
    <property type="protein sequence ID" value="QPG05166.1"/>
    <property type="molecule type" value="Genomic_DNA"/>
</dbReference>
<protein>
    <submittedName>
        <fullName evidence="2">ABC transporter substrate-binding protein</fullName>
    </submittedName>
</protein>
<dbReference type="PANTHER" id="PTHR36573">
    <property type="entry name" value="INTERMEMBRANE PHOSPHOLIPID TRANSPORT SYSTEM BINDING PROTEIN MLAC"/>
    <property type="match status" value="1"/>
</dbReference>
<dbReference type="Proteomes" id="UP000595095">
    <property type="component" value="Chromosome"/>
</dbReference>
<dbReference type="PIRSF" id="PIRSF004649">
    <property type="entry name" value="MlaC"/>
    <property type="match status" value="1"/>
</dbReference>
<keyword evidence="3" id="KW-1185">Reference proteome</keyword>
<feature type="chain" id="PRO_5032330701" evidence="1">
    <location>
        <begin position="22"/>
        <end position="219"/>
    </location>
</feature>
<dbReference type="AlphaFoldDB" id="A0A7S9HCD6"/>
<dbReference type="KEGG" id="smaa:IT774_13695"/>
<evidence type="ECO:0000313" key="2">
    <source>
        <dbReference type="EMBL" id="QPG05166.1"/>
    </source>
</evidence>
<gene>
    <name evidence="2" type="ORF">IT774_13695</name>
</gene>
<dbReference type="RefSeq" id="WP_195810257.1">
    <property type="nucleotide sequence ID" value="NZ_CP064795.1"/>
</dbReference>
<dbReference type="Pfam" id="PF05494">
    <property type="entry name" value="MlaC"/>
    <property type="match status" value="1"/>
</dbReference>
<keyword evidence="1" id="KW-0732">Signal</keyword>
<proteinExistence type="predicted"/>
<name>A0A7S9HCD6_9ALTE</name>
<evidence type="ECO:0000313" key="3">
    <source>
        <dbReference type="Proteomes" id="UP000595095"/>
    </source>
</evidence>
<dbReference type="PANTHER" id="PTHR36573:SF1">
    <property type="entry name" value="INTERMEMBRANE PHOSPHOLIPID TRANSPORT SYSTEM BINDING PROTEIN MLAC"/>
    <property type="match status" value="1"/>
</dbReference>
<accession>A0A7S9HCD6</accession>
<feature type="signal peptide" evidence="1">
    <location>
        <begin position="1"/>
        <end position="21"/>
    </location>
</feature>
<reference evidence="2 3" key="1">
    <citation type="submission" date="2020-11" db="EMBL/GenBank/DDBJ databases">
        <title>Complete genome sequence for Salinimonas sp. strain G2-b.</title>
        <authorList>
            <person name="Park S.-J."/>
        </authorList>
    </citation>
    <scope>NUCLEOTIDE SEQUENCE [LARGE SCALE GENOMIC DNA]</scope>
    <source>
        <strain evidence="2 3">G2-b</strain>
    </source>
</reference>